<dbReference type="InterPro" id="IPR038706">
    <property type="entry name" value="Type_VI_SciN-like_sf"/>
</dbReference>
<dbReference type="InterPro" id="IPR017734">
    <property type="entry name" value="T6SS_SciN"/>
</dbReference>
<dbReference type="PANTHER" id="PTHR37625:SF4">
    <property type="entry name" value="OUTER MEMBRANE LIPOPROTEIN"/>
    <property type="match status" value="1"/>
</dbReference>
<dbReference type="PROSITE" id="PS51257">
    <property type="entry name" value="PROKAR_LIPOPROTEIN"/>
    <property type="match status" value="1"/>
</dbReference>
<protein>
    <submittedName>
        <fullName evidence="2">Type VI secretion system lipoprotein TssJ</fullName>
    </submittedName>
</protein>
<keyword evidence="1" id="KW-0732">Signal</keyword>
<dbReference type="Pfam" id="PF12790">
    <property type="entry name" value="T6SS-SciN"/>
    <property type="match status" value="1"/>
</dbReference>
<reference evidence="2 3" key="1">
    <citation type="submission" date="2018-09" db="EMBL/GenBank/DDBJ databases">
        <title>Phylogeny of the Shewanellaceae, and recommendation for two new genera, Pseudoshewanella and Parashewanella.</title>
        <authorList>
            <person name="Wang G."/>
        </authorList>
    </citation>
    <scope>NUCLEOTIDE SEQUENCE [LARGE SCALE GENOMIC DNA]</scope>
    <source>
        <strain evidence="2 3">KCTC 22492</strain>
    </source>
</reference>
<dbReference type="AlphaFoldDB" id="A0A3A6TPV8"/>
<evidence type="ECO:0000313" key="2">
    <source>
        <dbReference type="EMBL" id="RJY14902.1"/>
    </source>
</evidence>
<feature type="signal peptide" evidence="1">
    <location>
        <begin position="1"/>
        <end position="20"/>
    </location>
</feature>
<feature type="chain" id="PRO_5017266980" evidence="1">
    <location>
        <begin position="21"/>
        <end position="159"/>
    </location>
</feature>
<sequence>MKKFILMFACLNLLSGCSTISSLWSGDVELHSQLIVNIEAAQNINPNVKGKSSPVELRIYQLADSEAFSRADFLQLYTDEQGVLKTGMLSSRHLQSILPGEKRREVIPLRAETKFIAVIAGFADYREAKNKALFQPIILGATAITIEIDGLSLSVTGEE</sequence>
<comment type="caution">
    <text evidence="2">The sequence shown here is derived from an EMBL/GenBank/DDBJ whole genome shotgun (WGS) entry which is preliminary data.</text>
</comment>
<gene>
    <name evidence="2" type="primary">tssJ</name>
    <name evidence="2" type="ORF">D5R81_10625</name>
</gene>
<organism evidence="2 3">
    <name type="scientific">Parashewanella spongiae</name>
    <dbReference type="NCBI Taxonomy" id="342950"/>
    <lineage>
        <taxon>Bacteria</taxon>
        <taxon>Pseudomonadati</taxon>
        <taxon>Pseudomonadota</taxon>
        <taxon>Gammaproteobacteria</taxon>
        <taxon>Alteromonadales</taxon>
        <taxon>Shewanellaceae</taxon>
        <taxon>Parashewanella</taxon>
    </lineage>
</organism>
<proteinExistence type="predicted"/>
<dbReference type="Proteomes" id="UP000273022">
    <property type="component" value="Unassembled WGS sequence"/>
</dbReference>
<accession>A0A3A6TPV8</accession>
<dbReference type="EMBL" id="QYYH01000059">
    <property type="protein sequence ID" value="RJY14902.1"/>
    <property type="molecule type" value="Genomic_DNA"/>
</dbReference>
<dbReference type="NCBIfam" id="TIGR03352">
    <property type="entry name" value="VI_chp_3"/>
    <property type="match status" value="1"/>
</dbReference>
<dbReference type="Gene3D" id="2.60.40.4150">
    <property type="entry name" value="Type VI secretion system, lipoprotein SciN"/>
    <property type="match status" value="1"/>
</dbReference>
<dbReference type="PANTHER" id="PTHR37625">
    <property type="entry name" value="OUTER MEMBRANE LIPOPROTEIN-RELATED"/>
    <property type="match status" value="1"/>
</dbReference>
<evidence type="ECO:0000256" key="1">
    <source>
        <dbReference type="SAM" id="SignalP"/>
    </source>
</evidence>
<keyword evidence="3" id="KW-1185">Reference proteome</keyword>
<keyword evidence="2" id="KW-0449">Lipoprotein</keyword>
<evidence type="ECO:0000313" key="3">
    <source>
        <dbReference type="Proteomes" id="UP000273022"/>
    </source>
</evidence>
<dbReference type="RefSeq" id="WP_121853626.1">
    <property type="nucleotide sequence ID" value="NZ_CP037952.1"/>
</dbReference>
<name>A0A3A6TPV8_9GAMM</name>
<dbReference type="OrthoDB" id="5471061at2"/>